<evidence type="ECO:0000259" key="1">
    <source>
        <dbReference type="Pfam" id="PF18930"/>
    </source>
</evidence>
<feature type="domain" description="DUF5679" evidence="1">
    <location>
        <begin position="52"/>
        <end position="90"/>
    </location>
</feature>
<dbReference type="Proteomes" id="UP000623608">
    <property type="component" value="Unassembled WGS sequence"/>
</dbReference>
<gene>
    <name evidence="2" type="ORF">Ate02nite_73440</name>
</gene>
<reference evidence="2" key="1">
    <citation type="submission" date="2021-01" db="EMBL/GenBank/DDBJ databases">
        <title>Whole genome shotgun sequence of Actinoplanes tereljensis NBRC 105297.</title>
        <authorList>
            <person name="Komaki H."/>
            <person name="Tamura T."/>
        </authorList>
    </citation>
    <scope>NUCLEOTIDE SEQUENCE</scope>
    <source>
        <strain evidence="2">NBRC 105297</strain>
    </source>
</reference>
<evidence type="ECO:0000313" key="3">
    <source>
        <dbReference type="Proteomes" id="UP000623608"/>
    </source>
</evidence>
<name>A0A919NVC5_9ACTN</name>
<proteinExistence type="predicted"/>
<protein>
    <recommendedName>
        <fullName evidence="1">DUF5679 domain-containing protein</fullName>
    </recommendedName>
</protein>
<keyword evidence="3" id="KW-1185">Reference proteome</keyword>
<dbReference type="EMBL" id="BOMY01000046">
    <property type="protein sequence ID" value="GIF24614.1"/>
    <property type="molecule type" value="Genomic_DNA"/>
</dbReference>
<dbReference type="InterPro" id="IPR044044">
    <property type="entry name" value="DUF5679"/>
</dbReference>
<evidence type="ECO:0000313" key="2">
    <source>
        <dbReference type="EMBL" id="GIF24614.1"/>
    </source>
</evidence>
<organism evidence="2 3">
    <name type="scientific">Paractinoplanes tereljensis</name>
    <dbReference type="NCBI Taxonomy" id="571912"/>
    <lineage>
        <taxon>Bacteria</taxon>
        <taxon>Bacillati</taxon>
        <taxon>Actinomycetota</taxon>
        <taxon>Actinomycetes</taxon>
        <taxon>Micromonosporales</taxon>
        <taxon>Micromonosporaceae</taxon>
        <taxon>Paractinoplanes</taxon>
    </lineage>
</organism>
<accession>A0A919NVC5</accession>
<dbReference type="Pfam" id="PF18930">
    <property type="entry name" value="DUF5679"/>
    <property type="match status" value="1"/>
</dbReference>
<sequence>MTAPGGWLHIHAAGDRSSAKQLAACRREQASGRPRPTTRLGGTVADNTYNGYCVKCKEKRDFQGTVEVSKTGMNMAKGKCPVCGTTVNRILGKAKA</sequence>
<comment type="caution">
    <text evidence="2">The sequence shown here is derived from an EMBL/GenBank/DDBJ whole genome shotgun (WGS) entry which is preliminary data.</text>
</comment>
<dbReference type="AlphaFoldDB" id="A0A919NVC5"/>